<evidence type="ECO:0000313" key="4">
    <source>
        <dbReference type="Proteomes" id="UP000800040"/>
    </source>
</evidence>
<dbReference type="InterPro" id="IPR056026">
    <property type="entry name" value="DUF7607"/>
</dbReference>
<dbReference type="OrthoDB" id="3533395at2759"/>
<keyword evidence="4" id="KW-1185">Reference proteome</keyword>
<feature type="compositionally biased region" description="Basic and acidic residues" evidence="1">
    <location>
        <begin position="234"/>
        <end position="247"/>
    </location>
</feature>
<gene>
    <name evidence="3" type="ORF">BDW02DRAFT_502139</name>
</gene>
<feature type="region of interest" description="Disordered" evidence="1">
    <location>
        <begin position="88"/>
        <end position="110"/>
    </location>
</feature>
<evidence type="ECO:0000259" key="2">
    <source>
        <dbReference type="Pfam" id="PF24580"/>
    </source>
</evidence>
<evidence type="ECO:0000313" key="3">
    <source>
        <dbReference type="EMBL" id="KAF1832795.1"/>
    </source>
</evidence>
<proteinExistence type="predicted"/>
<sequence>MSITSVDFEGRKRMKVTQLSKTPLPVAPGHSEGPIASTFGPLSETEPSGTENWEYLLRWQNVAGGDQELDLAAEDDIEDDQYGLEDAAEEDAQDVPDDNDKGTEGVGGKSKLSKDQVLDIINERIEFYANSWVPNKGVAREDEVQYDPFTMWEEAEASGKRQELVQKYETNYAYYSHRLDRLCDGIVLFPGSNADQVRRQCGNLEITIDSMELAGWLRDIYKLEPAEDSDEERELDRPDTTKDEPTSQHKFSAHQLKAPIQIIDLGSPSEPSEIGDGNASPFDRPAEAATQMAGDRLDAPIRFSTPDSVIVNSVEPPLPDCLSIEHTVPVRKPINHGDEPENASIATVGRWRWTDLAENQDRKRVVSKAIHEMKVQDRELIRNRIRYVGKPSLVKEMGACVEMLRRGESKLQGVLPRDMPKIITFTNLFLSWWFCRNYTRQQGASRRDLGELKQCMEDGSAETGIFYDYVSTVMGTTFSPQALQHPERPSQAEIIEISDDDD</sequence>
<dbReference type="AlphaFoldDB" id="A0A6A5K534"/>
<dbReference type="Proteomes" id="UP000800040">
    <property type="component" value="Unassembled WGS sequence"/>
</dbReference>
<name>A0A6A5K534_9PLEO</name>
<dbReference type="Pfam" id="PF24580">
    <property type="entry name" value="DUF7607"/>
    <property type="match status" value="1"/>
</dbReference>
<feature type="region of interest" description="Disordered" evidence="1">
    <location>
        <begin position="267"/>
        <end position="291"/>
    </location>
</feature>
<feature type="region of interest" description="Disordered" evidence="1">
    <location>
        <begin position="1"/>
        <end position="48"/>
    </location>
</feature>
<feature type="domain" description="DUF7607" evidence="2">
    <location>
        <begin position="115"/>
        <end position="225"/>
    </location>
</feature>
<feature type="compositionally biased region" description="Acidic residues" evidence="1">
    <location>
        <begin position="88"/>
        <end position="97"/>
    </location>
</feature>
<protein>
    <recommendedName>
        <fullName evidence="2">DUF7607 domain-containing protein</fullName>
    </recommendedName>
</protein>
<dbReference type="EMBL" id="ML975331">
    <property type="protein sequence ID" value="KAF1832795.1"/>
    <property type="molecule type" value="Genomic_DNA"/>
</dbReference>
<reference evidence="3" key="1">
    <citation type="submission" date="2020-01" db="EMBL/GenBank/DDBJ databases">
        <authorList>
            <consortium name="DOE Joint Genome Institute"/>
            <person name="Haridas S."/>
            <person name="Albert R."/>
            <person name="Binder M."/>
            <person name="Bloem J."/>
            <person name="Labutti K."/>
            <person name="Salamov A."/>
            <person name="Andreopoulos B."/>
            <person name="Baker S.E."/>
            <person name="Barry K."/>
            <person name="Bills G."/>
            <person name="Bluhm B.H."/>
            <person name="Cannon C."/>
            <person name="Castanera R."/>
            <person name="Culley D.E."/>
            <person name="Daum C."/>
            <person name="Ezra D."/>
            <person name="Gonzalez J.B."/>
            <person name="Henrissat B."/>
            <person name="Kuo A."/>
            <person name="Liang C."/>
            <person name="Lipzen A."/>
            <person name="Lutzoni F."/>
            <person name="Magnuson J."/>
            <person name="Mondo S."/>
            <person name="Nolan M."/>
            <person name="Ohm R."/>
            <person name="Pangilinan J."/>
            <person name="Park H.-J."/>
            <person name="Ramirez L."/>
            <person name="Alfaro M."/>
            <person name="Sun H."/>
            <person name="Tritt A."/>
            <person name="Yoshinaga Y."/>
            <person name="Zwiers L.-H."/>
            <person name="Turgeon B.G."/>
            <person name="Goodwin S.B."/>
            <person name="Spatafora J.W."/>
            <person name="Crous P.W."/>
            <person name="Grigoriev I.V."/>
        </authorList>
    </citation>
    <scope>NUCLEOTIDE SEQUENCE</scope>
    <source>
        <strain evidence="3">P77</strain>
    </source>
</reference>
<feature type="region of interest" description="Disordered" evidence="1">
    <location>
        <begin position="227"/>
        <end position="253"/>
    </location>
</feature>
<accession>A0A6A5K534</accession>
<organism evidence="3 4">
    <name type="scientific">Decorospora gaudefroyi</name>
    <dbReference type="NCBI Taxonomy" id="184978"/>
    <lineage>
        <taxon>Eukaryota</taxon>
        <taxon>Fungi</taxon>
        <taxon>Dikarya</taxon>
        <taxon>Ascomycota</taxon>
        <taxon>Pezizomycotina</taxon>
        <taxon>Dothideomycetes</taxon>
        <taxon>Pleosporomycetidae</taxon>
        <taxon>Pleosporales</taxon>
        <taxon>Pleosporineae</taxon>
        <taxon>Pleosporaceae</taxon>
        <taxon>Decorospora</taxon>
    </lineage>
</organism>
<evidence type="ECO:0000256" key="1">
    <source>
        <dbReference type="SAM" id="MobiDB-lite"/>
    </source>
</evidence>